<accession>A0ABV2AM57</accession>
<feature type="compositionally biased region" description="Basic residues" evidence="1">
    <location>
        <begin position="88"/>
        <end position="116"/>
    </location>
</feature>
<evidence type="ECO:0000313" key="2">
    <source>
        <dbReference type="EMBL" id="MES1920762.1"/>
    </source>
</evidence>
<comment type="caution">
    <text evidence="2">The sequence shown here is derived from an EMBL/GenBank/DDBJ whole genome shotgun (WGS) entry which is preliminary data.</text>
</comment>
<keyword evidence="3" id="KW-1185">Reference proteome</keyword>
<name>A0ABV2AM57_9EUKA</name>
<sequence>MVSRNSRKTGKTLAKNKRKQRKISKKPQKRQTLDIWESKEAVKQSPLNLQRTMRKKPIPKISFKNENQIRKRVEKLKTEVKSPVKIRKIQKTLPRKQKRKGERKKKKEINKKRRKKIAENKLKLKNEEKKKLKDIDKFHYYI</sequence>
<feature type="region of interest" description="Disordered" evidence="1">
    <location>
        <begin position="88"/>
        <end position="122"/>
    </location>
</feature>
<proteinExistence type="predicted"/>
<evidence type="ECO:0000313" key="3">
    <source>
        <dbReference type="Proteomes" id="UP001439008"/>
    </source>
</evidence>
<reference evidence="2 3" key="1">
    <citation type="journal article" date="2024" name="BMC Biol.">
        <title>Comparative genomics of Ascetosporea gives new insight into the evolutionary basis for animal parasitism in Rhizaria.</title>
        <authorList>
            <person name="Hiltunen Thoren M."/>
            <person name="Onut-Brannstrom I."/>
            <person name="Alfjorden A."/>
            <person name="Peckova H."/>
            <person name="Swords F."/>
            <person name="Hooper C."/>
            <person name="Holzer A.S."/>
            <person name="Bass D."/>
            <person name="Burki F."/>
        </authorList>
    </citation>
    <scope>NUCLEOTIDE SEQUENCE [LARGE SCALE GENOMIC DNA]</scope>
    <source>
        <strain evidence="2">20-A016</strain>
    </source>
</reference>
<organism evidence="2 3">
    <name type="scientific">Bonamia ostreae</name>
    <dbReference type="NCBI Taxonomy" id="126728"/>
    <lineage>
        <taxon>Eukaryota</taxon>
        <taxon>Sar</taxon>
        <taxon>Rhizaria</taxon>
        <taxon>Endomyxa</taxon>
        <taxon>Ascetosporea</taxon>
        <taxon>Haplosporida</taxon>
        <taxon>Bonamia</taxon>
    </lineage>
</organism>
<dbReference type="Proteomes" id="UP001439008">
    <property type="component" value="Unassembled WGS sequence"/>
</dbReference>
<gene>
    <name evidence="2" type="ORF">MHBO_002401</name>
</gene>
<protein>
    <submittedName>
        <fullName evidence="2">Uncharacterized protein</fullName>
    </submittedName>
</protein>
<evidence type="ECO:0000256" key="1">
    <source>
        <dbReference type="SAM" id="MobiDB-lite"/>
    </source>
</evidence>
<feature type="region of interest" description="Disordered" evidence="1">
    <location>
        <begin position="1"/>
        <end position="37"/>
    </location>
</feature>
<feature type="compositionally biased region" description="Basic residues" evidence="1">
    <location>
        <begin position="1"/>
        <end position="29"/>
    </location>
</feature>
<dbReference type="EMBL" id="JBDODL010000849">
    <property type="protein sequence ID" value="MES1920762.1"/>
    <property type="molecule type" value="Genomic_DNA"/>
</dbReference>